<dbReference type="CDD" id="cd00093">
    <property type="entry name" value="HTH_XRE"/>
    <property type="match status" value="1"/>
</dbReference>
<evidence type="ECO:0000313" key="4">
    <source>
        <dbReference type="Proteomes" id="UP000538292"/>
    </source>
</evidence>
<protein>
    <submittedName>
        <fullName evidence="3">Helix-turn-helix domain-containing protein</fullName>
    </submittedName>
</protein>
<dbReference type="Pfam" id="PF01381">
    <property type="entry name" value="HTH_3"/>
    <property type="match status" value="1"/>
</dbReference>
<sequence>MSTFSDRIRKLRAKSGLSQSELASRINIAKSTLAMYETGKREPNFDIVRRIADFFDVSVDYLLGQIDNPLPLKHQTDELKKNEVSILDLEKAIEMIEKGKAHFGGYNLTEEDRDFIAKMIRLVIERKRKGNENT</sequence>
<keyword evidence="4" id="KW-1185">Reference proteome</keyword>
<accession>A0A7W2AQN1</accession>
<dbReference type="InterPro" id="IPR010982">
    <property type="entry name" value="Lambda_DNA-bd_dom_sf"/>
</dbReference>
<dbReference type="AlphaFoldDB" id="A0A7W2AQN1"/>
<organism evidence="3 4">
    <name type="scientific">Thermoactinomyces mirandus</name>
    <dbReference type="NCBI Taxonomy" id="2756294"/>
    <lineage>
        <taxon>Bacteria</taxon>
        <taxon>Bacillati</taxon>
        <taxon>Bacillota</taxon>
        <taxon>Bacilli</taxon>
        <taxon>Bacillales</taxon>
        <taxon>Thermoactinomycetaceae</taxon>
        <taxon>Thermoactinomyces</taxon>
    </lineage>
</organism>
<dbReference type="SMART" id="SM00530">
    <property type="entry name" value="HTH_XRE"/>
    <property type="match status" value="1"/>
</dbReference>
<evidence type="ECO:0000313" key="3">
    <source>
        <dbReference type="EMBL" id="MBA4602134.1"/>
    </source>
</evidence>
<reference evidence="3 4" key="1">
    <citation type="submission" date="2020-07" db="EMBL/GenBank/DDBJ databases">
        <title>Thermoactinomyces phylogeny.</title>
        <authorList>
            <person name="Dunlap C."/>
        </authorList>
    </citation>
    <scope>NUCLEOTIDE SEQUENCE [LARGE SCALE GENOMIC DNA]</scope>
    <source>
        <strain evidence="3 4">AMNI-1</strain>
    </source>
</reference>
<dbReference type="PANTHER" id="PTHR46558:SF11">
    <property type="entry name" value="HTH-TYPE TRANSCRIPTIONAL REGULATOR XRE"/>
    <property type="match status" value="1"/>
</dbReference>
<dbReference type="EMBL" id="JACEOL010000025">
    <property type="protein sequence ID" value="MBA4602134.1"/>
    <property type="molecule type" value="Genomic_DNA"/>
</dbReference>
<dbReference type="SUPFAM" id="SSF47413">
    <property type="entry name" value="lambda repressor-like DNA-binding domains"/>
    <property type="match status" value="1"/>
</dbReference>
<dbReference type="Gene3D" id="1.10.260.40">
    <property type="entry name" value="lambda repressor-like DNA-binding domains"/>
    <property type="match status" value="1"/>
</dbReference>
<gene>
    <name evidence="3" type="ORF">H2C83_07350</name>
</gene>
<dbReference type="PROSITE" id="PS50943">
    <property type="entry name" value="HTH_CROC1"/>
    <property type="match status" value="1"/>
</dbReference>
<dbReference type="Proteomes" id="UP000538292">
    <property type="component" value="Unassembled WGS sequence"/>
</dbReference>
<dbReference type="RefSeq" id="WP_181739342.1">
    <property type="nucleotide sequence ID" value="NZ_JACEOL010000025.1"/>
</dbReference>
<evidence type="ECO:0000256" key="1">
    <source>
        <dbReference type="ARBA" id="ARBA00023125"/>
    </source>
</evidence>
<dbReference type="InterPro" id="IPR001387">
    <property type="entry name" value="Cro/C1-type_HTH"/>
</dbReference>
<evidence type="ECO:0000259" key="2">
    <source>
        <dbReference type="PROSITE" id="PS50943"/>
    </source>
</evidence>
<proteinExistence type="predicted"/>
<dbReference type="GO" id="GO:0003677">
    <property type="term" value="F:DNA binding"/>
    <property type="evidence" value="ECO:0007669"/>
    <property type="project" value="UniProtKB-KW"/>
</dbReference>
<feature type="domain" description="HTH cro/C1-type" evidence="2">
    <location>
        <begin position="8"/>
        <end position="62"/>
    </location>
</feature>
<dbReference type="PANTHER" id="PTHR46558">
    <property type="entry name" value="TRACRIPTIONAL REGULATORY PROTEIN-RELATED-RELATED"/>
    <property type="match status" value="1"/>
</dbReference>
<name>A0A7W2AQN1_9BACL</name>
<comment type="caution">
    <text evidence="3">The sequence shown here is derived from an EMBL/GenBank/DDBJ whole genome shotgun (WGS) entry which is preliminary data.</text>
</comment>
<keyword evidence="1" id="KW-0238">DNA-binding</keyword>